<name>A0A0C2J1W0_9PEZI</name>
<feature type="transmembrane region" description="Helical" evidence="7">
    <location>
        <begin position="211"/>
        <end position="233"/>
    </location>
</feature>
<evidence type="ECO:0000313" key="9">
    <source>
        <dbReference type="Proteomes" id="UP000031575"/>
    </source>
</evidence>
<evidence type="ECO:0000256" key="5">
    <source>
        <dbReference type="ARBA" id="ARBA00023136"/>
    </source>
</evidence>
<dbReference type="GeneID" id="63674895"/>
<evidence type="ECO:0008006" key="10">
    <source>
        <dbReference type="Google" id="ProtNLM"/>
    </source>
</evidence>
<evidence type="ECO:0000256" key="6">
    <source>
        <dbReference type="SAM" id="MobiDB-lite"/>
    </source>
</evidence>
<keyword evidence="5 7" id="KW-0472">Membrane</keyword>
<gene>
    <name evidence="8" type="ORF">SPBR_01664</name>
</gene>
<feature type="compositionally biased region" description="Basic and acidic residues" evidence="6">
    <location>
        <begin position="49"/>
        <end position="61"/>
    </location>
</feature>
<dbReference type="AlphaFoldDB" id="A0A0C2J1W0"/>
<dbReference type="PANTHER" id="PTHR31851">
    <property type="entry name" value="FE(2+)/MN(2+) TRANSPORTER PCL1"/>
    <property type="match status" value="1"/>
</dbReference>
<evidence type="ECO:0000256" key="4">
    <source>
        <dbReference type="ARBA" id="ARBA00022989"/>
    </source>
</evidence>
<dbReference type="RefSeq" id="XP_040619097.1">
    <property type="nucleotide sequence ID" value="XM_040759974.1"/>
</dbReference>
<reference evidence="8 9" key="1">
    <citation type="journal article" date="2014" name="BMC Genomics">
        <title>Comparative genomics of the major fungal agents of human and animal Sporotrichosis: Sporothrix schenckii and Sporothrix brasiliensis.</title>
        <authorList>
            <person name="Teixeira M.M."/>
            <person name="de Almeida L.G."/>
            <person name="Kubitschek-Barreira P."/>
            <person name="Alves F.L."/>
            <person name="Kioshima E.S."/>
            <person name="Abadio A.K."/>
            <person name="Fernandes L."/>
            <person name="Derengowski L.S."/>
            <person name="Ferreira K.S."/>
            <person name="Souza R.C."/>
            <person name="Ruiz J.C."/>
            <person name="de Andrade N.C."/>
            <person name="Paes H.C."/>
            <person name="Nicola A.M."/>
            <person name="Albuquerque P."/>
            <person name="Gerber A.L."/>
            <person name="Martins V.P."/>
            <person name="Peconick L.D."/>
            <person name="Neto A.V."/>
            <person name="Chaucanez C.B."/>
            <person name="Silva P.A."/>
            <person name="Cunha O.L."/>
            <person name="de Oliveira F.F."/>
            <person name="dos Santos T.C."/>
            <person name="Barros A.L."/>
            <person name="Soares M.A."/>
            <person name="de Oliveira L.M."/>
            <person name="Marini M.M."/>
            <person name="Villalobos-Duno H."/>
            <person name="Cunha M.M."/>
            <person name="de Hoog S."/>
            <person name="da Silveira J.F."/>
            <person name="Henrissat B."/>
            <person name="Nino-Vega G.A."/>
            <person name="Cisalpino P.S."/>
            <person name="Mora-Montes H.M."/>
            <person name="Almeida S.R."/>
            <person name="Stajich J.E."/>
            <person name="Lopes-Bezerra L.M."/>
            <person name="Vasconcelos A.T."/>
            <person name="Felipe M.S."/>
        </authorList>
    </citation>
    <scope>NUCLEOTIDE SEQUENCE [LARGE SCALE GENOMIC DNA]</scope>
    <source>
        <strain evidence="8 9">5110</strain>
    </source>
</reference>
<evidence type="ECO:0000256" key="1">
    <source>
        <dbReference type="ARBA" id="ARBA00004127"/>
    </source>
</evidence>
<comment type="subcellular location">
    <subcellularLocation>
        <location evidence="1">Endomembrane system</location>
        <topology evidence="1">Multi-pass membrane protein</topology>
    </subcellularLocation>
</comment>
<feature type="region of interest" description="Disordered" evidence="6">
    <location>
        <begin position="1"/>
        <end position="67"/>
    </location>
</feature>
<dbReference type="InterPro" id="IPR008217">
    <property type="entry name" value="Ccc1_fam"/>
</dbReference>
<protein>
    <recommendedName>
        <fullName evidence="10">Vacuolar iron transporter</fullName>
    </recommendedName>
</protein>
<dbReference type="VEuPathDB" id="FungiDB:SPBR_01664"/>
<accession>A0A0C2J1W0</accession>
<keyword evidence="4 7" id="KW-1133">Transmembrane helix</keyword>
<dbReference type="EMBL" id="AWTV01000007">
    <property type="protein sequence ID" value="KIH91087.1"/>
    <property type="molecule type" value="Genomic_DNA"/>
</dbReference>
<evidence type="ECO:0000256" key="3">
    <source>
        <dbReference type="ARBA" id="ARBA00022692"/>
    </source>
</evidence>
<evidence type="ECO:0000313" key="8">
    <source>
        <dbReference type="EMBL" id="KIH91087.1"/>
    </source>
</evidence>
<keyword evidence="9" id="KW-1185">Reference proteome</keyword>
<dbReference type="OrthoDB" id="73465at2759"/>
<feature type="transmembrane region" description="Helical" evidence="7">
    <location>
        <begin position="245"/>
        <end position="263"/>
    </location>
</feature>
<dbReference type="GO" id="GO:0012505">
    <property type="term" value="C:endomembrane system"/>
    <property type="evidence" value="ECO:0007669"/>
    <property type="project" value="UniProtKB-SubCell"/>
</dbReference>
<proteinExistence type="inferred from homology"/>
<dbReference type="HOGENOM" id="CLU_038957_0_2_1"/>
<keyword evidence="3 7" id="KW-0812">Transmembrane</keyword>
<feature type="compositionally biased region" description="Low complexity" evidence="6">
    <location>
        <begin position="1"/>
        <end position="15"/>
    </location>
</feature>
<evidence type="ECO:0000256" key="7">
    <source>
        <dbReference type="SAM" id="Phobius"/>
    </source>
</evidence>
<dbReference type="Pfam" id="PF01988">
    <property type="entry name" value="VIT1"/>
    <property type="match status" value="1"/>
</dbReference>
<comment type="caution">
    <text evidence="8">The sequence shown here is derived from an EMBL/GenBank/DDBJ whole genome shotgun (WGS) entry which is preliminary data.</text>
</comment>
<organism evidence="8 9">
    <name type="scientific">Sporothrix brasiliensis 5110</name>
    <dbReference type="NCBI Taxonomy" id="1398154"/>
    <lineage>
        <taxon>Eukaryota</taxon>
        <taxon>Fungi</taxon>
        <taxon>Dikarya</taxon>
        <taxon>Ascomycota</taxon>
        <taxon>Pezizomycotina</taxon>
        <taxon>Sordariomycetes</taxon>
        <taxon>Sordariomycetidae</taxon>
        <taxon>Ophiostomatales</taxon>
        <taxon>Ophiostomataceae</taxon>
        <taxon>Sporothrix</taxon>
    </lineage>
</organism>
<dbReference type="GO" id="GO:0005384">
    <property type="term" value="F:manganese ion transmembrane transporter activity"/>
    <property type="evidence" value="ECO:0007669"/>
    <property type="project" value="InterPro"/>
</dbReference>
<dbReference type="GO" id="GO:0030026">
    <property type="term" value="P:intracellular manganese ion homeostasis"/>
    <property type="evidence" value="ECO:0007669"/>
    <property type="project" value="InterPro"/>
</dbReference>
<evidence type="ECO:0000256" key="2">
    <source>
        <dbReference type="ARBA" id="ARBA00007049"/>
    </source>
</evidence>
<dbReference type="Proteomes" id="UP000031575">
    <property type="component" value="Unassembled WGS sequence"/>
</dbReference>
<sequence>MHQQQQQPASLSPLAWTSSISPAALAESQPRPRDPHRKVINKAEGADNTDGRRNNNHDSKRVQRHAPRWYLPTARRFRADFTLGFSDGLTVPFAMTAGLSSLGQTDTVIYAGMAELTAGCISMGIGGYLSARQASTPRASEKHGEADDTDADMATVATRYIAPLGLPAQLRDMVLAHVVEHPESAEAMFVKKGDGRADDDDDDDDDDYDDYVWPVASGLSVALGYLVGGLIPLGPYFFVRQVGDGLRWSIGVCIAALFLFGFVQDVARDRAVETAKTTATGSTRRLWKSIGEGVQMVVLGGIAASAAVLCEDTMDEMSAIVYTNGMEMARLESGAKVLVAQVTASVEMG</sequence>
<comment type="similarity">
    <text evidence="2">Belongs to the CCC1 family.</text>
</comment>